<evidence type="ECO:0000256" key="2">
    <source>
        <dbReference type="ARBA" id="ARBA00023239"/>
    </source>
</evidence>
<dbReference type="InterPro" id="IPR013024">
    <property type="entry name" value="GGCT-like"/>
</dbReference>
<dbReference type="GO" id="GO:0061928">
    <property type="term" value="F:glutathione specific gamma-glutamylcyclotransferase activity"/>
    <property type="evidence" value="ECO:0007669"/>
    <property type="project" value="UniProtKB-EC"/>
</dbReference>
<dbReference type="InterPro" id="IPR036568">
    <property type="entry name" value="GGCT-like_sf"/>
</dbReference>
<dbReference type="EMBL" id="VKAD01000003">
    <property type="protein sequence ID" value="TXR51495.1"/>
    <property type="molecule type" value="Genomic_DNA"/>
</dbReference>
<gene>
    <name evidence="3" type="ORF">FME95_13320</name>
</gene>
<accession>A0A5C8Z050</accession>
<sequence>MMPFNRDAIKEGLFQQIAADAEAKGLIKLSTAEEREASWRSLLAENPNADGAVWVFAYGSLLWNPAIHVEQTVNARLEGYHRDFTLRTYIGRGSEQQPGLVLGLEDGLFCEGQALKIPAKKVESELSLLWAREMVSSAYIPTWLPMLTDQAEPFYGIGFIMDKSYPHYAANLSFEQRCHDLAFGEGSLGRAADYLFDTLTSLTEMGIEDALLERYAERVKQLIAEHLALPKAD</sequence>
<dbReference type="SUPFAM" id="SSF110857">
    <property type="entry name" value="Gamma-glutamyl cyclotransferase-like"/>
    <property type="match status" value="1"/>
</dbReference>
<dbReference type="Pfam" id="PF04752">
    <property type="entry name" value="ChaC"/>
    <property type="match status" value="1"/>
</dbReference>
<dbReference type="GO" id="GO:0016740">
    <property type="term" value="F:transferase activity"/>
    <property type="evidence" value="ECO:0007669"/>
    <property type="project" value="UniProtKB-KW"/>
</dbReference>
<dbReference type="AlphaFoldDB" id="A0A5C8Z050"/>
<dbReference type="Proteomes" id="UP000321764">
    <property type="component" value="Unassembled WGS sequence"/>
</dbReference>
<protein>
    <recommendedName>
        <fullName evidence="1">glutathione-specific gamma-glutamylcyclotransferase</fullName>
        <ecNumber evidence="1">4.3.2.7</ecNumber>
    </recommendedName>
</protein>
<dbReference type="Gene3D" id="3.10.490.10">
    <property type="entry name" value="Gamma-glutamyl cyclotransferase-like"/>
    <property type="match status" value="1"/>
</dbReference>
<evidence type="ECO:0000256" key="1">
    <source>
        <dbReference type="ARBA" id="ARBA00012344"/>
    </source>
</evidence>
<dbReference type="OrthoDB" id="9795692at2"/>
<evidence type="ECO:0000313" key="3">
    <source>
        <dbReference type="EMBL" id="TXR51495.1"/>
    </source>
</evidence>
<keyword evidence="3" id="KW-0808">Transferase</keyword>
<dbReference type="GO" id="GO:0006751">
    <property type="term" value="P:glutathione catabolic process"/>
    <property type="evidence" value="ECO:0007669"/>
    <property type="project" value="InterPro"/>
</dbReference>
<dbReference type="PANTHER" id="PTHR12192">
    <property type="entry name" value="CATION TRANSPORT PROTEIN CHAC-RELATED"/>
    <property type="match status" value="1"/>
</dbReference>
<reference evidence="3 4" key="1">
    <citation type="submission" date="2019-07" db="EMBL/GenBank/DDBJ databases">
        <title>Reinekea sp. strain SSH23 genome sequencing and assembly.</title>
        <authorList>
            <person name="Kim I."/>
        </authorList>
    </citation>
    <scope>NUCLEOTIDE SEQUENCE [LARGE SCALE GENOMIC DNA]</scope>
    <source>
        <strain evidence="3 4">SSH23</strain>
    </source>
</reference>
<organism evidence="3 4">
    <name type="scientific">Reinekea thalattae</name>
    <dbReference type="NCBI Taxonomy" id="2593301"/>
    <lineage>
        <taxon>Bacteria</taxon>
        <taxon>Pseudomonadati</taxon>
        <taxon>Pseudomonadota</taxon>
        <taxon>Gammaproteobacteria</taxon>
        <taxon>Oceanospirillales</taxon>
        <taxon>Saccharospirillaceae</taxon>
        <taxon>Reinekea</taxon>
    </lineage>
</organism>
<name>A0A5C8Z050_9GAMM</name>
<dbReference type="GO" id="GO:0005737">
    <property type="term" value="C:cytoplasm"/>
    <property type="evidence" value="ECO:0007669"/>
    <property type="project" value="TreeGrafter"/>
</dbReference>
<proteinExistence type="predicted"/>
<comment type="caution">
    <text evidence="3">The sequence shown here is derived from an EMBL/GenBank/DDBJ whole genome shotgun (WGS) entry which is preliminary data.</text>
</comment>
<keyword evidence="2" id="KW-0456">Lyase</keyword>
<evidence type="ECO:0000313" key="4">
    <source>
        <dbReference type="Proteomes" id="UP000321764"/>
    </source>
</evidence>
<dbReference type="PANTHER" id="PTHR12192:SF2">
    <property type="entry name" value="GLUTATHIONE-SPECIFIC GAMMA-GLUTAMYLCYCLOTRANSFERASE 2"/>
    <property type="match status" value="1"/>
</dbReference>
<dbReference type="EC" id="4.3.2.7" evidence="1"/>
<dbReference type="CDD" id="cd06661">
    <property type="entry name" value="GGCT_like"/>
    <property type="match status" value="1"/>
</dbReference>
<keyword evidence="4" id="KW-1185">Reference proteome</keyword>
<dbReference type="InterPro" id="IPR006840">
    <property type="entry name" value="ChaC"/>
</dbReference>